<evidence type="ECO:0000313" key="11">
    <source>
        <dbReference type="Proteomes" id="UP000781958"/>
    </source>
</evidence>
<feature type="transmembrane region" description="Helical" evidence="6">
    <location>
        <begin position="37"/>
        <end position="58"/>
    </location>
</feature>
<evidence type="ECO:0000256" key="2">
    <source>
        <dbReference type="ARBA" id="ARBA00009477"/>
    </source>
</evidence>
<feature type="region of interest" description="Disordered" evidence="5">
    <location>
        <begin position="1"/>
        <end position="29"/>
    </location>
</feature>
<feature type="compositionally biased region" description="Low complexity" evidence="5">
    <location>
        <begin position="8"/>
        <end position="29"/>
    </location>
</feature>
<keyword evidence="11" id="KW-1185">Reference proteome</keyword>
<organism evidence="10 11">
    <name type="scientific">Azospirillum rugosum</name>
    <dbReference type="NCBI Taxonomy" id="416170"/>
    <lineage>
        <taxon>Bacteria</taxon>
        <taxon>Pseudomonadati</taxon>
        <taxon>Pseudomonadota</taxon>
        <taxon>Alphaproteobacteria</taxon>
        <taxon>Rhodospirillales</taxon>
        <taxon>Azospirillaceae</taxon>
        <taxon>Azospirillum</taxon>
    </lineage>
</organism>
<evidence type="ECO:0000259" key="8">
    <source>
        <dbReference type="Pfam" id="PF25954"/>
    </source>
</evidence>
<evidence type="ECO:0000259" key="9">
    <source>
        <dbReference type="Pfam" id="PF25967"/>
    </source>
</evidence>
<feature type="coiled-coil region" evidence="4">
    <location>
        <begin position="145"/>
        <end position="203"/>
    </location>
</feature>
<evidence type="ECO:0000256" key="1">
    <source>
        <dbReference type="ARBA" id="ARBA00004196"/>
    </source>
</evidence>
<sequence>MTTESEYAADARQQGTAQQATAQQGTNARRPVTRGRLAVRIVIMAVILALLFGALYGFNSFRQKAIADFFASNKPPPTPVSVAEAKSQSVPKYLNAIGTLTASRQVTVAPEVVGRITQIFFESGARVKAGAPLVQLNDATEQADLLAYRAQAKLAENNLERARNLLRNQAGPQVTVDQNQAQLDEANANIKRTESLIAEKLIRAPFDGDLGIRQVNVGQYVNAGGAVVTLTDLSKLYVDFTLPEQALSQIRVNQPVLVAADAAPGLTFNAVITTIEPQVSADTRAIKVQATLDNPDRKLLPGMFANVRVVQPPAAGRIVVPETAVDYTVYGDSVFVVTPGKDPEGKETHVVNRVPVKTGDRFENGVEILSGLKAGDRVVSSGQLKLNNGAAVVPTEASALVPPQPLPRN</sequence>
<gene>
    <name evidence="10" type="ORF">J2851_005788</name>
</gene>
<dbReference type="RefSeq" id="WP_307420549.1">
    <property type="nucleotide sequence ID" value="NZ_JAGINP010000026.1"/>
</dbReference>
<evidence type="ECO:0000256" key="6">
    <source>
        <dbReference type="SAM" id="Phobius"/>
    </source>
</evidence>
<dbReference type="Proteomes" id="UP000781958">
    <property type="component" value="Unassembled WGS sequence"/>
</dbReference>
<comment type="similarity">
    <text evidence="2">Belongs to the membrane fusion protein (MFP) (TC 8.A.1) family.</text>
</comment>
<name>A0ABS4SV90_9PROT</name>
<keyword evidence="6" id="KW-0472">Membrane</keyword>
<dbReference type="InterPro" id="IPR058625">
    <property type="entry name" value="MdtA-like_BSH"/>
</dbReference>
<dbReference type="NCBIfam" id="TIGR01730">
    <property type="entry name" value="RND_mfp"/>
    <property type="match status" value="1"/>
</dbReference>
<protein>
    <submittedName>
        <fullName evidence="10">Multidrug efflux system membrane fusion protein</fullName>
    </submittedName>
</protein>
<dbReference type="PANTHER" id="PTHR30469:SF29">
    <property type="entry name" value="BLR2860 PROTEIN"/>
    <property type="match status" value="1"/>
</dbReference>
<dbReference type="EMBL" id="JAGINP010000026">
    <property type="protein sequence ID" value="MBP2295973.1"/>
    <property type="molecule type" value="Genomic_DNA"/>
</dbReference>
<dbReference type="PANTHER" id="PTHR30469">
    <property type="entry name" value="MULTIDRUG RESISTANCE PROTEIN MDTA"/>
    <property type="match status" value="1"/>
</dbReference>
<keyword evidence="4" id="KW-0175">Coiled coil</keyword>
<dbReference type="Gene3D" id="2.40.420.20">
    <property type="match status" value="1"/>
</dbReference>
<keyword evidence="6" id="KW-0812">Transmembrane</keyword>
<dbReference type="Pfam" id="PF25954">
    <property type="entry name" value="Beta-barrel_RND_2"/>
    <property type="match status" value="1"/>
</dbReference>
<dbReference type="Pfam" id="PF25967">
    <property type="entry name" value="RND-MFP_C"/>
    <property type="match status" value="1"/>
</dbReference>
<evidence type="ECO:0000259" key="7">
    <source>
        <dbReference type="Pfam" id="PF25917"/>
    </source>
</evidence>
<dbReference type="InterPro" id="IPR006143">
    <property type="entry name" value="RND_pump_MFP"/>
</dbReference>
<dbReference type="InterPro" id="IPR058627">
    <property type="entry name" value="MdtA-like_C"/>
</dbReference>
<proteinExistence type="inferred from homology"/>
<comment type="caution">
    <text evidence="10">The sequence shown here is derived from an EMBL/GenBank/DDBJ whole genome shotgun (WGS) entry which is preliminary data.</text>
</comment>
<feature type="domain" description="Multidrug resistance protein MdtA-like C-terminal permuted SH3" evidence="9">
    <location>
        <begin position="318"/>
        <end position="382"/>
    </location>
</feature>
<evidence type="ECO:0000256" key="5">
    <source>
        <dbReference type="SAM" id="MobiDB-lite"/>
    </source>
</evidence>
<keyword evidence="6" id="KW-1133">Transmembrane helix</keyword>
<feature type="domain" description="CusB-like beta-barrel" evidence="8">
    <location>
        <begin position="238"/>
        <end position="311"/>
    </location>
</feature>
<feature type="domain" description="Multidrug resistance protein MdtA-like barrel-sandwich hybrid" evidence="7">
    <location>
        <begin position="104"/>
        <end position="229"/>
    </location>
</feature>
<keyword evidence="3" id="KW-0813">Transport</keyword>
<evidence type="ECO:0000313" key="10">
    <source>
        <dbReference type="EMBL" id="MBP2295973.1"/>
    </source>
</evidence>
<dbReference type="Gene3D" id="2.40.30.170">
    <property type="match status" value="1"/>
</dbReference>
<dbReference type="Gene3D" id="1.10.287.470">
    <property type="entry name" value="Helix hairpin bin"/>
    <property type="match status" value="1"/>
</dbReference>
<reference evidence="10 11" key="1">
    <citation type="submission" date="2021-03" db="EMBL/GenBank/DDBJ databases">
        <title>Genomic Encyclopedia of Type Strains, Phase III (KMG-III): the genomes of soil and plant-associated and newly described type strains.</title>
        <authorList>
            <person name="Whitman W."/>
        </authorList>
    </citation>
    <scope>NUCLEOTIDE SEQUENCE [LARGE SCALE GENOMIC DNA]</scope>
    <source>
        <strain evidence="10 11">IMMIB AFH-6</strain>
    </source>
</reference>
<comment type="subcellular location">
    <subcellularLocation>
        <location evidence="1">Cell envelope</location>
    </subcellularLocation>
</comment>
<evidence type="ECO:0000256" key="4">
    <source>
        <dbReference type="SAM" id="Coils"/>
    </source>
</evidence>
<dbReference type="SUPFAM" id="SSF111369">
    <property type="entry name" value="HlyD-like secretion proteins"/>
    <property type="match status" value="1"/>
</dbReference>
<accession>A0ABS4SV90</accession>
<dbReference type="InterPro" id="IPR058792">
    <property type="entry name" value="Beta-barrel_RND_2"/>
</dbReference>
<evidence type="ECO:0000256" key="3">
    <source>
        <dbReference type="ARBA" id="ARBA00022448"/>
    </source>
</evidence>
<dbReference type="Gene3D" id="2.40.50.100">
    <property type="match status" value="1"/>
</dbReference>
<dbReference type="Pfam" id="PF25917">
    <property type="entry name" value="BSH_RND"/>
    <property type="match status" value="1"/>
</dbReference>